<keyword evidence="3" id="KW-0804">Transcription</keyword>
<keyword evidence="4" id="KW-0539">Nucleus</keyword>
<evidence type="ECO:0000256" key="5">
    <source>
        <dbReference type="ARBA" id="ARBA00074154"/>
    </source>
</evidence>
<reference evidence="7" key="2">
    <citation type="submission" date="2023-05" db="EMBL/GenBank/DDBJ databases">
        <authorList>
            <consortium name="Lawrence Berkeley National Laboratory"/>
            <person name="Steindorff A."/>
            <person name="Hensen N."/>
            <person name="Bonometti L."/>
            <person name="Westerberg I."/>
            <person name="Brannstrom I.O."/>
            <person name="Guillou S."/>
            <person name="Cros-Aarteil S."/>
            <person name="Calhoun S."/>
            <person name="Haridas S."/>
            <person name="Kuo A."/>
            <person name="Mondo S."/>
            <person name="Pangilinan J."/>
            <person name="Riley R."/>
            <person name="Labutti K."/>
            <person name="Andreopoulos B."/>
            <person name="Lipzen A."/>
            <person name="Chen C."/>
            <person name="Yanf M."/>
            <person name="Daum C."/>
            <person name="Ng V."/>
            <person name="Clum A."/>
            <person name="Ohm R."/>
            <person name="Martin F."/>
            <person name="Silar P."/>
            <person name="Natvig D."/>
            <person name="Lalanne C."/>
            <person name="Gautier V."/>
            <person name="Ament-Velasquez S.L."/>
            <person name="Kruys A."/>
            <person name="Hutchinson M.I."/>
            <person name="Powell A.J."/>
            <person name="Barry K."/>
            <person name="Miller A.N."/>
            <person name="Grigoriev I.V."/>
            <person name="Debuchy R."/>
            <person name="Gladieux P."/>
            <person name="Thoren M.H."/>
            <person name="Johannesson H."/>
        </authorList>
    </citation>
    <scope>NUCLEOTIDE SEQUENCE</scope>
    <source>
        <strain evidence="7">CBS 508.74</strain>
    </source>
</reference>
<evidence type="ECO:0000256" key="2">
    <source>
        <dbReference type="ARBA" id="ARBA00010059"/>
    </source>
</evidence>
<dbReference type="EMBL" id="MU853344">
    <property type="protein sequence ID" value="KAK4111985.1"/>
    <property type="molecule type" value="Genomic_DNA"/>
</dbReference>
<comment type="similarity">
    <text evidence="2">Belongs to the TFIIA subunit 1 family.</text>
</comment>
<dbReference type="AlphaFoldDB" id="A0AAN6TDA6"/>
<feature type="compositionally biased region" description="Low complexity" evidence="6">
    <location>
        <begin position="62"/>
        <end position="74"/>
    </location>
</feature>
<feature type="compositionally biased region" description="Low complexity" evidence="6">
    <location>
        <begin position="220"/>
        <end position="233"/>
    </location>
</feature>
<dbReference type="SUPFAM" id="SSF50784">
    <property type="entry name" value="Transcription factor IIA (TFIIA), beta-barrel domain"/>
    <property type="match status" value="1"/>
</dbReference>
<dbReference type="FunFam" id="2.30.18.10:FF:000006">
    <property type="entry name" value="Transcription factor TFIIA complex subunit Toa1"/>
    <property type="match status" value="1"/>
</dbReference>
<dbReference type="CDD" id="cd07976">
    <property type="entry name" value="TFIIA_alpha_beta_like"/>
    <property type="match status" value="2"/>
</dbReference>
<dbReference type="FunFam" id="1.10.287.100:FF:000001">
    <property type="entry name" value="Transcription initiation factor IIA subunit"/>
    <property type="match status" value="1"/>
</dbReference>
<evidence type="ECO:0000313" key="8">
    <source>
        <dbReference type="Proteomes" id="UP001302812"/>
    </source>
</evidence>
<accession>A0AAN6TDA6</accession>
<dbReference type="Gene3D" id="2.30.18.10">
    <property type="entry name" value="Transcription factor IIA (TFIIA), beta-barrel domain"/>
    <property type="match status" value="1"/>
</dbReference>
<evidence type="ECO:0000313" key="7">
    <source>
        <dbReference type="EMBL" id="KAK4111985.1"/>
    </source>
</evidence>
<sequence>MSNASVGPVYDSIIQDVISAVRVDFEESGVDDGVLEDLKKRWQMKLSQLNVAQFPWDPKPEPQQSTPAPAAAQPAPAPVPNYNQAVSAQAAPPPLSLPNSHAQNPNGVAVKQEPGLVKAEPGIKQEPGSGSAGSAPIHPAYNPAAAARGTAAQRAAQALENQYGQRAAASINAIHNGMASQINPPPQAQQGQRPGQAPQHLSPQQQYRQGVVMQQRMQPQVPNAGAPNGLPAAQVDGPSDVVDHGLLQDADGSGPAGMNRHEIDNHLHALIAARAKQMEGGGLMLPLEQATSQRSLPAKKRMAAATAQFDGPDDDIKDEDLDEDAINSDLDDPDEDQEEDEDEDETMGHMMLCMYDKVQRVKNKWKCVLKDGVLTVNGKEYVFHKATGEYEW</sequence>
<comment type="subcellular location">
    <subcellularLocation>
        <location evidence="1">Nucleus</location>
    </subcellularLocation>
</comment>
<evidence type="ECO:0000256" key="4">
    <source>
        <dbReference type="ARBA" id="ARBA00023242"/>
    </source>
</evidence>
<dbReference type="InterPro" id="IPR009088">
    <property type="entry name" value="TFIIA_b-brl"/>
</dbReference>
<gene>
    <name evidence="7" type="ORF">N656DRAFT_790130</name>
</gene>
<feature type="compositionally biased region" description="Low complexity" evidence="6">
    <location>
        <begin position="188"/>
        <end position="207"/>
    </location>
</feature>
<dbReference type="Gene3D" id="1.10.287.100">
    <property type="match status" value="1"/>
</dbReference>
<feature type="region of interest" description="Disordered" evidence="6">
    <location>
        <begin position="220"/>
        <end position="260"/>
    </location>
</feature>
<proteinExistence type="inferred from homology"/>
<feature type="region of interest" description="Disordered" evidence="6">
    <location>
        <begin position="54"/>
        <end position="108"/>
    </location>
</feature>
<dbReference type="GeneID" id="89940972"/>
<dbReference type="GO" id="GO:0006367">
    <property type="term" value="P:transcription initiation at RNA polymerase II promoter"/>
    <property type="evidence" value="ECO:0007669"/>
    <property type="project" value="InterPro"/>
</dbReference>
<dbReference type="InterPro" id="IPR004855">
    <property type="entry name" value="TFIIA_asu/bsu"/>
</dbReference>
<comment type="caution">
    <text evidence="7">The sequence shown here is derived from an EMBL/GenBank/DDBJ whole genome shotgun (WGS) entry which is preliminary data.</text>
</comment>
<name>A0AAN6TDA6_9PEZI</name>
<dbReference type="PANTHER" id="PTHR12694:SF8">
    <property type="entry name" value="TRANSCRIPTION INITIATION FACTOR IIA SUBUNIT 1"/>
    <property type="match status" value="1"/>
</dbReference>
<feature type="region of interest" description="Disordered" evidence="6">
    <location>
        <begin position="120"/>
        <end position="148"/>
    </location>
</feature>
<dbReference type="Proteomes" id="UP001302812">
    <property type="component" value="Unassembled WGS sequence"/>
</dbReference>
<dbReference type="Pfam" id="PF03153">
    <property type="entry name" value="TFIIA"/>
    <property type="match status" value="1"/>
</dbReference>
<evidence type="ECO:0000256" key="3">
    <source>
        <dbReference type="ARBA" id="ARBA00023163"/>
    </source>
</evidence>
<dbReference type="SUPFAM" id="SSF47396">
    <property type="entry name" value="Transcription factor IIA (TFIIA), alpha-helical domain"/>
    <property type="match status" value="1"/>
</dbReference>
<organism evidence="7 8">
    <name type="scientific">Canariomyces notabilis</name>
    <dbReference type="NCBI Taxonomy" id="2074819"/>
    <lineage>
        <taxon>Eukaryota</taxon>
        <taxon>Fungi</taxon>
        <taxon>Dikarya</taxon>
        <taxon>Ascomycota</taxon>
        <taxon>Pezizomycotina</taxon>
        <taxon>Sordariomycetes</taxon>
        <taxon>Sordariomycetidae</taxon>
        <taxon>Sordariales</taxon>
        <taxon>Chaetomiaceae</taxon>
        <taxon>Canariomyces</taxon>
    </lineage>
</organism>
<dbReference type="PANTHER" id="PTHR12694">
    <property type="entry name" value="TRANSCRIPTION INITIATION FACTOR IIA SUBUNIT 1"/>
    <property type="match status" value="1"/>
</dbReference>
<feature type="region of interest" description="Disordered" evidence="6">
    <location>
        <begin position="302"/>
        <end position="345"/>
    </location>
</feature>
<feature type="compositionally biased region" description="Acidic residues" evidence="6">
    <location>
        <begin position="311"/>
        <end position="345"/>
    </location>
</feature>
<keyword evidence="8" id="KW-1185">Reference proteome</keyword>
<evidence type="ECO:0000256" key="6">
    <source>
        <dbReference type="SAM" id="MobiDB-lite"/>
    </source>
</evidence>
<feature type="region of interest" description="Disordered" evidence="6">
    <location>
        <begin position="178"/>
        <end position="207"/>
    </location>
</feature>
<reference evidence="7" key="1">
    <citation type="journal article" date="2023" name="Mol. Phylogenet. Evol.">
        <title>Genome-scale phylogeny and comparative genomics of the fungal order Sordariales.</title>
        <authorList>
            <person name="Hensen N."/>
            <person name="Bonometti L."/>
            <person name="Westerberg I."/>
            <person name="Brannstrom I.O."/>
            <person name="Guillou S."/>
            <person name="Cros-Aarteil S."/>
            <person name="Calhoun S."/>
            <person name="Haridas S."/>
            <person name="Kuo A."/>
            <person name="Mondo S."/>
            <person name="Pangilinan J."/>
            <person name="Riley R."/>
            <person name="LaButti K."/>
            <person name="Andreopoulos B."/>
            <person name="Lipzen A."/>
            <person name="Chen C."/>
            <person name="Yan M."/>
            <person name="Daum C."/>
            <person name="Ng V."/>
            <person name="Clum A."/>
            <person name="Steindorff A."/>
            <person name="Ohm R.A."/>
            <person name="Martin F."/>
            <person name="Silar P."/>
            <person name="Natvig D.O."/>
            <person name="Lalanne C."/>
            <person name="Gautier V."/>
            <person name="Ament-Velasquez S.L."/>
            <person name="Kruys A."/>
            <person name="Hutchinson M.I."/>
            <person name="Powell A.J."/>
            <person name="Barry K."/>
            <person name="Miller A.N."/>
            <person name="Grigoriev I.V."/>
            <person name="Debuchy R."/>
            <person name="Gladieux P."/>
            <person name="Hiltunen Thoren M."/>
            <person name="Johannesson H."/>
        </authorList>
    </citation>
    <scope>NUCLEOTIDE SEQUENCE</scope>
    <source>
        <strain evidence="7">CBS 508.74</strain>
    </source>
</reference>
<dbReference type="SMART" id="SM01371">
    <property type="entry name" value="TFIIA"/>
    <property type="match status" value="1"/>
</dbReference>
<dbReference type="RefSeq" id="XP_064669555.1">
    <property type="nucleotide sequence ID" value="XM_064816847.1"/>
</dbReference>
<evidence type="ECO:0000256" key="1">
    <source>
        <dbReference type="ARBA" id="ARBA00004123"/>
    </source>
</evidence>
<protein>
    <recommendedName>
        <fullName evidence="5">Transcription initiation factor IIA large subunit</fullName>
    </recommendedName>
</protein>
<dbReference type="GO" id="GO:0005672">
    <property type="term" value="C:transcription factor TFIIA complex"/>
    <property type="evidence" value="ECO:0007669"/>
    <property type="project" value="InterPro"/>
</dbReference>